<keyword evidence="1" id="KW-0472">Membrane</keyword>
<keyword evidence="3" id="KW-1185">Reference proteome</keyword>
<reference evidence="2 3" key="1">
    <citation type="journal article" date="2019" name="Int. J. Syst. Evol. Microbiol.">
        <title>The Global Catalogue of Microorganisms (GCM) 10K type strain sequencing project: providing services to taxonomists for standard genome sequencing and annotation.</title>
        <authorList>
            <consortium name="The Broad Institute Genomics Platform"/>
            <consortium name="The Broad Institute Genome Sequencing Center for Infectious Disease"/>
            <person name="Wu L."/>
            <person name="Ma J."/>
        </authorList>
    </citation>
    <scope>NUCLEOTIDE SEQUENCE [LARGE SCALE GENOMIC DNA]</scope>
    <source>
        <strain evidence="2 3">JCM 14924</strain>
    </source>
</reference>
<protein>
    <submittedName>
        <fullName evidence="2">Uncharacterized protein</fullName>
    </submittedName>
</protein>
<proteinExistence type="predicted"/>
<organism evidence="2 3">
    <name type="scientific">Streptomyces bangladeshensis</name>
    <dbReference type="NCBI Taxonomy" id="295352"/>
    <lineage>
        <taxon>Bacteria</taxon>
        <taxon>Bacillati</taxon>
        <taxon>Actinomycetota</taxon>
        <taxon>Actinomycetes</taxon>
        <taxon>Kitasatosporales</taxon>
        <taxon>Streptomycetaceae</taxon>
        <taxon>Streptomyces</taxon>
    </lineage>
</organism>
<evidence type="ECO:0000313" key="2">
    <source>
        <dbReference type="EMBL" id="GAA2199924.1"/>
    </source>
</evidence>
<accession>A0ABN3BT42</accession>
<comment type="caution">
    <text evidence="2">The sequence shown here is derived from an EMBL/GenBank/DDBJ whole genome shotgun (WGS) entry which is preliminary data.</text>
</comment>
<sequence>MTGRNEQYRRWMHLLQKLAPILLDTAGIILLSGSAMLWNLIAGLAAAGIGCFVLNWRWFGTE</sequence>
<keyword evidence="1" id="KW-0812">Transmembrane</keyword>
<keyword evidence="1" id="KW-1133">Transmembrane helix</keyword>
<dbReference type="EMBL" id="BAAAOQ010000016">
    <property type="protein sequence ID" value="GAA2199924.1"/>
    <property type="molecule type" value="Genomic_DNA"/>
</dbReference>
<evidence type="ECO:0000256" key="1">
    <source>
        <dbReference type="SAM" id="Phobius"/>
    </source>
</evidence>
<name>A0ABN3BT42_9ACTN</name>
<dbReference type="Proteomes" id="UP001501391">
    <property type="component" value="Unassembled WGS sequence"/>
</dbReference>
<feature type="transmembrane region" description="Helical" evidence="1">
    <location>
        <begin position="37"/>
        <end position="56"/>
    </location>
</feature>
<evidence type="ECO:0000313" key="3">
    <source>
        <dbReference type="Proteomes" id="UP001501391"/>
    </source>
</evidence>
<gene>
    <name evidence="2" type="ORF">GCM10009787_48810</name>
</gene>